<sequence>MAYKKIRSRRKVCYFKKNHIKYVDYKDVETLSKFVSPDGKITPRSITGTSAKYQRQLATAVKNARFMGLLTQVK</sequence>
<keyword evidence="3 4" id="KW-0687">Ribonucleoprotein</keyword>
<comment type="subunit">
    <text evidence="4">Part of the 30S ribosomal subunit. Forms a tight heterodimer with protein bS6.</text>
</comment>
<gene>
    <name evidence="4" type="primary">rpsR</name>
    <name evidence="6" type="ORF">IAC52_04445</name>
</gene>
<keyword evidence="4" id="KW-0694">RNA-binding</keyword>
<dbReference type="Pfam" id="PF01084">
    <property type="entry name" value="Ribosomal_S18"/>
    <property type="match status" value="1"/>
</dbReference>
<dbReference type="AlphaFoldDB" id="A0A9D1LPD1"/>
<protein>
    <recommendedName>
        <fullName evidence="4">Small ribosomal subunit protein bS18</fullName>
    </recommendedName>
</protein>
<evidence type="ECO:0000256" key="1">
    <source>
        <dbReference type="ARBA" id="ARBA00005589"/>
    </source>
</evidence>
<dbReference type="SUPFAM" id="SSF46911">
    <property type="entry name" value="Ribosomal protein S18"/>
    <property type="match status" value="1"/>
</dbReference>
<comment type="similarity">
    <text evidence="1 4 5">Belongs to the bacterial ribosomal protein bS18 family.</text>
</comment>
<evidence type="ECO:0000313" key="6">
    <source>
        <dbReference type="EMBL" id="HIU45527.1"/>
    </source>
</evidence>
<dbReference type="NCBIfam" id="TIGR00165">
    <property type="entry name" value="S18"/>
    <property type="match status" value="1"/>
</dbReference>
<evidence type="ECO:0000256" key="4">
    <source>
        <dbReference type="HAMAP-Rule" id="MF_00270"/>
    </source>
</evidence>
<name>A0A9D1LPD1_9FIRM</name>
<dbReference type="GO" id="GO:0003735">
    <property type="term" value="F:structural constituent of ribosome"/>
    <property type="evidence" value="ECO:0007669"/>
    <property type="project" value="InterPro"/>
</dbReference>
<keyword evidence="2 4" id="KW-0689">Ribosomal protein</keyword>
<evidence type="ECO:0000256" key="2">
    <source>
        <dbReference type="ARBA" id="ARBA00022980"/>
    </source>
</evidence>
<dbReference type="EMBL" id="DVMV01000038">
    <property type="protein sequence ID" value="HIU45527.1"/>
    <property type="molecule type" value="Genomic_DNA"/>
</dbReference>
<dbReference type="PANTHER" id="PTHR13479:SF40">
    <property type="entry name" value="SMALL RIBOSOMAL SUBUNIT PROTEIN BS18M"/>
    <property type="match status" value="1"/>
</dbReference>
<organism evidence="6 7">
    <name type="scientific">Candidatus Alloenteromonas pullicola</name>
    <dbReference type="NCBI Taxonomy" id="2840784"/>
    <lineage>
        <taxon>Bacteria</taxon>
        <taxon>Bacillati</taxon>
        <taxon>Bacillota</taxon>
        <taxon>Bacillota incertae sedis</taxon>
        <taxon>Candidatus Alloenteromonas</taxon>
    </lineage>
</organism>
<accession>A0A9D1LPD1</accession>
<dbReference type="PRINTS" id="PR00974">
    <property type="entry name" value="RIBOSOMALS18"/>
</dbReference>
<dbReference type="GO" id="GO:0022627">
    <property type="term" value="C:cytosolic small ribosomal subunit"/>
    <property type="evidence" value="ECO:0007669"/>
    <property type="project" value="TreeGrafter"/>
</dbReference>
<dbReference type="HAMAP" id="MF_00270">
    <property type="entry name" value="Ribosomal_bS18"/>
    <property type="match status" value="1"/>
</dbReference>
<reference evidence="6" key="1">
    <citation type="submission" date="2020-10" db="EMBL/GenBank/DDBJ databases">
        <authorList>
            <person name="Gilroy R."/>
        </authorList>
    </citation>
    <scope>NUCLEOTIDE SEQUENCE</scope>
    <source>
        <strain evidence="6">ChiGjej1B1-22543</strain>
    </source>
</reference>
<reference evidence="6" key="2">
    <citation type="journal article" date="2021" name="PeerJ">
        <title>Extensive microbial diversity within the chicken gut microbiome revealed by metagenomics and culture.</title>
        <authorList>
            <person name="Gilroy R."/>
            <person name="Ravi A."/>
            <person name="Getino M."/>
            <person name="Pursley I."/>
            <person name="Horton D.L."/>
            <person name="Alikhan N.F."/>
            <person name="Baker D."/>
            <person name="Gharbi K."/>
            <person name="Hall N."/>
            <person name="Watson M."/>
            <person name="Adriaenssens E.M."/>
            <person name="Foster-Nyarko E."/>
            <person name="Jarju S."/>
            <person name="Secka A."/>
            <person name="Antonio M."/>
            <person name="Oren A."/>
            <person name="Chaudhuri R.R."/>
            <person name="La Ragione R."/>
            <person name="Hildebrand F."/>
            <person name="Pallen M.J."/>
        </authorList>
    </citation>
    <scope>NUCLEOTIDE SEQUENCE</scope>
    <source>
        <strain evidence="6">ChiGjej1B1-22543</strain>
    </source>
</reference>
<keyword evidence="4" id="KW-0699">rRNA-binding</keyword>
<comment type="function">
    <text evidence="4">Binds as a heterodimer with protein bS6 to the central domain of the 16S rRNA, where it helps stabilize the platform of the 30S subunit.</text>
</comment>
<evidence type="ECO:0000256" key="3">
    <source>
        <dbReference type="ARBA" id="ARBA00023274"/>
    </source>
</evidence>
<evidence type="ECO:0000313" key="7">
    <source>
        <dbReference type="Proteomes" id="UP000824070"/>
    </source>
</evidence>
<dbReference type="Gene3D" id="4.10.640.10">
    <property type="entry name" value="Ribosomal protein S18"/>
    <property type="match status" value="1"/>
</dbReference>
<dbReference type="GO" id="GO:0070181">
    <property type="term" value="F:small ribosomal subunit rRNA binding"/>
    <property type="evidence" value="ECO:0007669"/>
    <property type="project" value="TreeGrafter"/>
</dbReference>
<dbReference type="PANTHER" id="PTHR13479">
    <property type="entry name" value="30S RIBOSOMAL PROTEIN S18"/>
    <property type="match status" value="1"/>
</dbReference>
<proteinExistence type="inferred from homology"/>
<dbReference type="InterPro" id="IPR001648">
    <property type="entry name" value="Ribosomal_bS18"/>
</dbReference>
<evidence type="ECO:0000256" key="5">
    <source>
        <dbReference type="RuleBase" id="RU003910"/>
    </source>
</evidence>
<dbReference type="GO" id="GO:0006412">
    <property type="term" value="P:translation"/>
    <property type="evidence" value="ECO:0007669"/>
    <property type="project" value="UniProtKB-UniRule"/>
</dbReference>
<dbReference type="InterPro" id="IPR036870">
    <property type="entry name" value="Ribosomal_bS18_sf"/>
</dbReference>
<comment type="caution">
    <text evidence="6">The sequence shown here is derived from an EMBL/GenBank/DDBJ whole genome shotgun (WGS) entry which is preliminary data.</text>
</comment>
<dbReference type="Proteomes" id="UP000824070">
    <property type="component" value="Unassembled WGS sequence"/>
</dbReference>